<evidence type="ECO:0000259" key="8">
    <source>
        <dbReference type="SMART" id="SM00282"/>
    </source>
</evidence>
<evidence type="ECO:0000313" key="10">
    <source>
        <dbReference type="EMBL" id="NGN70002.1"/>
    </source>
</evidence>
<dbReference type="InterPro" id="IPR036278">
    <property type="entry name" value="Sialidase_sf"/>
</dbReference>
<dbReference type="InterPro" id="IPR001791">
    <property type="entry name" value="Laminin_G"/>
</dbReference>
<proteinExistence type="inferred from homology"/>
<dbReference type="EMBL" id="JAAKZV010000383">
    <property type="protein sequence ID" value="NGN70002.1"/>
    <property type="molecule type" value="Genomic_DNA"/>
</dbReference>
<feature type="chain" id="PRO_5026105578" description="exo-alpha-sialidase" evidence="7">
    <location>
        <begin position="30"/>
        <end position="640"/>
    </location>
</feature>
<dbReference type="InterPro" id="IPR026856">
    <property type="entry name" value="Sialidase_fam"/>
</dbReference>
<dbReference type="Gene3D" id="2.60.120.200">
    <property type="match status" value="1"/>
</dbReference>
<dbReference type="Gene3D" id="2.120.10.10">
    <property type="match status" value="1"/>
</dbReference>
<dbReference type="SUPFAM" id="SSF50939">
    <property type="entry name" value="Sialidases"/>
    <property type="match status" value="1"/>
</dbReference>
<dbReference type="InterPro" id="IPR011040">
    <property type="entry name" value="Sialidase"/>
</dbReference>
<evidence type="ECO:0000259" key="9">
    <source>
        <dbReference type="SMART" id="SM00560"/>
    </source>
</evidence>
<evidence type="ECO:0000256" key="4">
    <source>
        <dbReference type="ARBA" id="ARBA00022729"/>
    </source>
</evidence>
<keyword evidence="4 7" id="KW-0732">Signal</keyword>
<accession>A0A6G4UDB4</accession>
<evidence type="ECO:0000256" key="1">
    <source>
        <dbReference type="ARBA" id="ARBA00000427"/>
    </source>
</evidence>
<evidence type="ECO:0000256" key="7">
    <source>
        <dbReference type="SAM" id="SignalP"/>
    </source>
</evidence>
<dbReference type="Pfam" id="PF13088">
    <property type="entry name" value="BNR_2"/>
    <property type="match status" value="1"/>
</dbReference>
<dbReference type="InterPro" id="IPR013320">
    <property type="entry name" value="ConA-like_dom_sf"/>
</dbReference>
<dbReference type="SMART" id="SM00282">
    <property type="entry name" value="LamG"/>
    <property type="match status" value="1"/>
</dbReference>
<dbReference type="GO" id="GO:0005737">
    <property type="term" value="C:cytoplasm"/>
    <property type="evidence" value="ECO:0007669"/>
    <property type="project" value="TreeGrafter"/>
</dbReference>
<dbReference type="SMART" id="SM00560">
    <property type="entry name" value="LamGL"/>
    <property type="match status" value="1"/>
</dbReference>
<dbReference type="PANTHER" id="PTHR10628:SF30">
    <property type="entry name" value="EXO-ALPHA-SIALIDASE"/>
    <property type="match status" value="1"/>
</dbReference>
<dbReference type="InterPro" id="IPR006558">
    <property type="entry name" value="LamG-like"/>
</dbReference>
<dbReference type="GO" id="GO:0016020">
    <property type="term" value="C:membrane"/>
    <property type="evidence" value="ECO:0007669"/>
    <property type="project" value="TreeGrafter"/>
</dbReference>
<feature type="region of interest" description="Disordered" evidence="6">
    <location>
        <begin position="407"/>
        <end position="426"/>
    </location>
</feature>
<dbReference type="SUPFAM" id="SSF49899">
    <property type="entry name" value="Concanavalin A-like lectins/glucanases"/>
    <property type="match status" value="1"/>
</dbReference>
<dbReference type="GO" id="GO:0006689">
    <property type="term" value="P:ganglioside catabolic process"/>
    <property type="evidence" value="ECO:0007669"/>
    <property type="project" value="TreeGrafter"/>
</dbReference>
<evidence type="ECO:0000256" key="5">
    <source>
        <dbReference type="ARBA" id="ARBA00023157"/>
    </source>
</evidence>
<dbReference type="CDD" id="cd00110">
    <property type="entry name" value="LamG"/>
    <property type="match status" value="1"/>
</dbReference>
<sequence>MCHAPARVLVVLAAALAAVVGLTAPAGRAAPTTDPHFDQQVLFKAANEQGYSCFRIPAVVKTTKGTLLAFAEGRVNNCGDADDIDLVLKRSFDGGKTWTPLQVIHEGGGDTNGNPVPIVDRDSGRITLISNRNEGVGSAANCAVPCKRDPYIQHSDDDGETWSEQRALGAEAKDPDWNSWYATGPLHGIQLKHGRHAGRLVFGINAETWNDAESRVTHNHAALAYSDDGGAHWKIGALDTFPIAADGTFEQKPSEMTLVERRDGSIYVNGREQDGTDLGHRDFAVSPDGGESFANGGFKAIPDLHTPMVQGSSIQLRSKAEDGYDRWLLSAPADPDRRRTMMIRSSYDEGRSWEAVDRGKTVTTDWSGYSDMAKLSDGEVGLLYEGGPVDARDEIRFARFNEAWLGPRRAPDPRTPDEAPGASDGYVIGGVRPTDGHRGGPRTHGGAASFDGVDGHVRLPFRSAQALGKKDFTASVWFRYSATSGEQPLLWMGGVGTKSPYVALRALPGENRLVAEMTPAPDGPIKPPLPVVQASAPAAYNDGEWHHAVIRRGGGSLTLSVDGAAAVSAPDAGGSLSRNSTFAVHLGQKMDSRVRYQGDLDDVRVYDRALGAGEVTALREGSHPRHGLIVDVPLDRLGRG</sequence>
<dbReference type="RefSeq" id="WP_165245438.1">
    <property type="nucleotide sequence ID" value="NZ_JAAKZV010000383.1"/>
</dbReference>
<feature type="domain" description="Laminin G" evidence="8">
    <location>
        <begin position="470"/>
        <end position="608"/>
    </location>
</feature>
<gene>
    <name evidence="10" type="ORF">G5C51_39710</name>
</gene>
<comment type="similarity">
    <text evidence="2">Belongs to the glycosyl hydrolase 33 family.</text>
</comment>
<dbReference type="PANTHER" id="PTHR10628">
    <property type="entry name" value="SIALIDASE"/>
    <property type="match status" value="1"/>
</dbReference>
<dbReference type="Pfam" id="PF13385">
    <property type="entry name" value="Laminin_G_3"/>
    <property type="match status" value="1"/>
</dbReference>
<feature type="signal peptide" evidence="7">
    <location>
        <begin position="1"/>
        <end position="29"/>
    </location>
</feature>
<reference evidence="10 11" key="1">
    <citation type="submission" date="2020-02" db="EMBL/GenBank/DDBJ databases">
        <title>Whole-genome analyses of novel actinobacteria.</title>
        <authorList>
            <person name="Sahin N."/>
        </authorList>
    </citation>
    <scope>NUCLEOTIDE SEQUENCE [LARGE SCALE GENOMIC DNA]</scope>
    <source>
        <strain evidence="10 11">A7024</strain>
    </source>
</reference>
<evidence type="ECO:0000256" key="3">
    <source>
        <dbReference type="ARBA" id="ARBA00012733"/>
    </source>
</evidence>
<comment type="caution">
    <text evidence="10">The sequence shown here is derived from an EMBL/GenBank/DDBJ whole genome shotgun (WGS) entry which is preliminary data.</text>
</comment>
<dbReference type="Proteomes" id="UP000481583">
    <property type="component" value="Unassembled WGS sequence"/>
</dbReference>
<dbReference type="GO" id="GO:0004308">
    <property type="term" value="F:exo-alpha-sialidase activity"/>
    <property type="evidence" value="ECO:0007669"/>
    <property type="project" value="UniProtKB-EC"/>
</dbReference>
<dbReference type="AlphaFoldDB" id="A0A6G4UDB4"/>
<evidence type="ECO:0000256" key="2">
    <source>
        <dbReference type="ARBA" id="ARBA00009348"/>
    </source>
</evidence>
<keyword evidence="5" id="KW-1015">Disulfide bond</keyword>
<feature type="domain" description="LamG-like jellyroll fold" evidence="9">
    <location>
        <begin position="470"/>
        <end position="613"/>
    </location>
</feature>
<dbReference type="CDD" id="cd15482">
    <property type="entry name" value="Sialidase_non-viral"/>
    <property type="match status" value="1"/>
</dbReference>
<organism evidence="10 11">
    <name type="scientific">Streptomyces coryli</name>
    <dbReference type="NCBI Taxonomy" id="1128680"/>
    <lineage>
        <taxon>Bacteria</taxon>
        <taxon>Bacillati</taxon>
        <taxon>Actinomycetota</taxon>
        <taxon>Actinomycetes</taxon>
        <taxon>Kitasatosporales</taxon>
        <taxon>Streptomycetaceae</taxon>
        <taxon>Streptomyces</taxon>
    </lineage>
</organism>
<evidence type="ECO:0000313" key="11">
    <source>
        <dbReference type="Proteomes" id="UP000481583"/>
    </source>
</evidence>
<dbReference type="EC" id="3.2.1.18" evidence="3"/>
<comment type="catalytic activity">
    <reaction evidence="1">
        <text>Hydrolysis of alpha-(2-&gt;3)-, alpha-(2-&gt;6)-, alpha-(2-&gt;8)- glycosidic linkages of terminal sialic acid residues in oligosaccharides, glycoproteins, glycolipids, colominic acid and synthetic substrates.</text>
        <dbReference type="EC" id="3.2.1.18"/>
    </reaction>
</comment>
<dbReference type="GO" id="GO:0009313">
    <property type="term" value="P:oligosaccharide catabolic process"/>
    <property type="evidence" value="ECO:0007669"/>
    <property type="project" value="TreeGrafter"/>
</dbReference>
<protein>
    <recommendedName>
        <fullName evidence="3">exo-alpha-sialidase</fullName>
        <ecNumber evidence="3">3.2.1.18</ecNumber>
    </recommendedName>
</protein>
<evidence type="ECO:0000256" key="6">
    <source>
        <dbReference type="SAM" id="MobiDB-lite"/>
    </source>
</evidence>
<keyword evidence="11" id="KW-1185">Reference proteome</keyword>
<name>A0A6G4UDB4_9ACTN</name>